<dbReference type="GO" id="GO:0006355">
    <property type="term" value="P:regulation of DNA-templated transcription"/>
    <property type="evidence" value="ECO:0007669"/>
    <property type="project" value="UniProtKB-ARBA"/>
</dbReference>
<dbReference type="Proteomes" id="UP000186559">
    <property type="component" value="Chromosome"/>
</dbReference>
<sequence>MVAFCLRISPIGEKSFLHSGNHGEFMLDDTDRRILRQYQADPGAPSVELAERAGVTPSTLARRIAAMREAGVLRGVRGVIHWPALGYDIEVMLRVTLDKTAPRAFDEFIAGAREVPEVTEIQTFLGSIDVRLAVIARDLAHYQALYREKLLTLPHIADIEALMHVALVQSDETVPL</sequence>
<keyword evidence="2" id="KW-0238">DNA-binding</keyword>
<dbReference type="InterPro" id="IPR036388">
    <property type="entry name" value="WH-like_DNA-bd_sf"/>
</dbReference>
<dbReference type="GO" id="GO:0043565">
    <property type="term" value="F:sequence-specific DNA binding"/>
    <property type="evidence" value="ECO:0007669"/>
    <property type="project" value="InterPro"/>
</dbReference>
<keyword evidence="3" id="KW-0804">Transcription</keyword>
<dbReference type="EMBL" id="CP014796">
    <property type="protein sequence ID" value="APX23766.1"/>
    <property type="molecule type" value="Genomic_DNA"/>
</dbReference>
<evidence type="ECO:0000256" key="1">
    <source>
        <dbReference type="ARBA" id="ARBA00023015"/>
    </source>
</evidence>
<dbReference type="InterPro" id="IPR011991">
    <property type="entry name" value="ArsR-like_HTH"/>
</dbReference>
<dbReference type="InterPro" id="IPR011008">
    <property type="entry name" value="Dimeric_a/b-barrel"/>
</dbReference>
<feature type="domain" description="HTH asnC-type" evidence="4">
    <location>
        <begin position="27"/>
        <end position="88"/>
    </location>
</feature>
<dbReference type="GO" id="GO:0043200">
    <property type="term" value="P:response to amino acid"/>
    <property type="evidence" value="ECO:0007669"/>
    <property type="project" value="TreeGrafter"/>
</dbReference>
<evidence type="ECO:0000313" key="5">
    <source>
        <dbReference type="EMBL" id="APX23766.1"/>
    </source>
</evidence>
<dbReference type="InterPro" id="IPR036390">
    <property type="entry name" value="WH_DNA-bd_sf"/>
</dbReference>
<keyword evidence="1" id="KW-0805">Transcription regulation</keyword>
<evidence type="ECO:0000313" key="6">
    <source>
        <dbReference type="Proteomes" id="UP000186559"/>
    </source>
</evidence>
<keyword evidence="6" id="KW-1185">Reference proteome</keyword>
<dbReference type="Pfam" id="PF13412">
    <property type="entry name" value="HTH_24"/>
    <property type="match status" value="1"/>
</dbReference>
<reference evidence="5 6" key="1">
    <citation type="submission" date="2016-03" db="EMBL/GenBank/DDBJ databases">
        <title>Deep-sea bacteria in the southern Pacific.</title>
        <authorList>
            <person name="Tang K."/>
        </authorList>
    </citation>
    <scope>NUCLEOTIDE SEQUENCE [LARGE SCALE GENOMIC DNA]</scope>
    <source>
        <strain evidence="5 6">JLT2016</strain>
    </source>
</reference>
<evidence type="ECO:0000256" key="2">
    <source>
        <dbReference type="ARBA" id="ARBA00023125"/>
    </source>
</evidence>
<dbReference type="SUPFAM" id="SSF46785">
    <property type="entry name" value="Winged helix' DNA-binding domain"/>
    <property type="match status" value="1"/>
</dbReference>
<dbReference type="STRING" id="1229727.Ga0080559_TMP2970"/>
<dbReference type="InterPro" id="IPR019887">
    <property type="entry name" value="Tscrpt_reg_AsnC/Lrp_C"/>
</dbReference>
<dbReference type="CDD" id="cd00090">
    <property type="entry name" value="HTH_ARSR"/>
    <property type="match status" value="1"/>
</dbReference>
<dbReference type="AlphaFoldDB" id="A0A1U7D6Q8"/>
<dbReference type="Gene3D" id="1.10.10.10">
    <property type="entry name" value="Winged helix-like DNA-binding domain superfamily/Winged helix DNA-binding domain"/>
    <property type="match status" value="1"/>
</dbReference>
<evidence type="ECO:0000259" key="4">
    <source>
        <dbReference type="PROSITE" id="PS50956"/>
    </source>
</evidence>
<name>A0A1U7D6Q8_9RHOB</name>
<dbReference type="SMART" id="SM00344">
    <property type="entry name" value="HTH_ASNC"/>
    <property type="match status" value="1"/>
</dbReference>
<dbReference type="GO" id="GO:0005829">
    <property type="term" value="C:cytosol"/>
    <property type="evidence" value="ECO:0007669"/>
    <property type="project" value="TreeGrafter"/>
</dbReference>
<dbReference type="InterPro" id="IPR019888">
    <property type="entry name" value="Tscrpt_reg_AsnC-like"/>
</dbReference>
<dbReference type="InterPro" id="IPR000485">
    <property type="entry name" value="AsnC-type_HTH_dom"/>
</dbReference>
<dbReference type="PANTHER" id="PTHR30154:SF34">
    <property type="entry name" value="TRANSCRIPTIONAL REGULATOR AZLB"/>
    <property type="match status" value="1"/>
</dbReference>
<protein>
    <submittedName>
        <fullName evidence="5">Lrp/AsnC family transcriptional regulator</fullName>
    </submittedName>
</protein>
<dbReference type="Pfam" id="PF01037">
    <property type="entry name" value="AsnC_trans_reg"/>
    <property type="match status" value="1"/>
</dbReference>
<dbReference type="SUPFAM" id="SSF54909">
    <property type="entry name" value="Dimeric alpha+beta barrel"/>
    <property type="match status" value="1"/>
</dbReference>
<dbReference type="KEGG" id="tpro:Ga0080559_TMP2970"/>
<evidence type="ECO:0000256" key="3">
    <source>
        <dbReference type="ARBA" id="ARBA00023163"/>
    </source>
</evidence>
<dbReference type="PRINTS" id="PR00033">
    <property type="entry name" value="HTHASNC"/>
</dbReference>
<dbReference type="Gene3D" id="3.30.70.920">
    <property type="match status" value="1"/>
</dbReference>
<accession>A0A1U7D6Q8</accession>
<dbReference type="PANTHER" id="PTHR30154">
    <property type="entry name" value="LEUCINE-RESPONSIVE REGULATORY PROTEIN"/>
    <property type="match status" value="1"/>
</dbReference>
<proteinExistence type="predicted"/>
<organism evidence="5 6">
    <name type="scientific">Salipiger profundus</name>
    <dbReference type="NCBI Taxonomy" id="1229727"/>
    <lineage>
        <taxon>Bacteria</taxon>
        <taxon>Pseudomonadati</taxon>
        <taxon>Pseudomonadota</taxon>
        <taxon>Alphaproteobacteria</taxon>
        <taxon>Rhodobacterales</taxon>
        <taxon>Roseobacteraceae</taxon>
        <taxon>Salipiger</taxon>
    </lineage>
</organism>
<gene>
    <name evidence="5" type="ORF">Ga0080559_TMP2970</name>
</gene>
<dbReference type="PROSITE" id="PS50956">
    <property type="entry name" value="HTH_ASNC_2"/>
    <property type="match status" value="1"/>
</dbReference>